<name>A0A2P2M092_RHIMU</name>
<protein>
    <submittedName>
        <fullName evidence="1">Uncharacterized protein</fullName>
    </submittedName>
</protein>
<reference evidence="1" key="1">
    <citation type="submission" date="2018-02" db="EMBL/GenBank/DDBJ databases">
        <title>Rhizophora mucronata_Transcriptome.</title>
        <authorList>
            <person name="Meera S.P."/>
            <person name="Sreeshan A."/>
            <person name="Augustine A."/>
        </authorList>
    </citation>
    <scope>NUCLEOTIDE SEQUENCE</scope>
    <source>
        <tissue evidence="1">Leaf</tissue>
    </source>
</reference>
<proteinExistence type="predicted"/>
<evidence type="ECO:0000313" key="1">
    <source>
        <dbReference type="EMBL" id="MBX23618.1"/>
    </source>
</evidence>
<dbReference type="AlphaFoldDB" id="A0A2P2M092"/>
<dbReference type="EMBL" id="GGEC01043134">
    <property type="protein sequence ID" value="MBX23618.1"/>
    <property type="molecule type" value="Transcribed_RNA"/>
</dbReference>
<accession>A0A2P2M092</accession>
<organism evidence="1">
    <name type="scientific">Rhizophora mucronata</name>
    <name type="common">Asiatic mangrove</name>
    <dbReference type="NCBI Taxonomy" id="61149"/>
    <lineage>
        <taxon>Eukaryota</taxon>
        <taxon>Viridiplantae</taxon>
        <taxon>Streptophyta</taxon>
        <taxon>Embryophyta</taxon>
        <taxon>Tracheophyta</taxon>
        <taxon>Spermatophyta</taxon>
        <taxon>Magnoliopsida</taxon>
        <taxon>eudicotyledons</taxon>
        <taxon>Gunneridae</taxon>
        <taxon>Pentapetalae</taxon>
        <taxon>rosids</taxon>
        <taxon>fabids</taxon>
        <taxon>Malpighiales</taxon>
        <taxon>Rhizophoraceae</taxon>
        <taxon>Rhizophora</taxon>
    </lineage>
</organism>
<sequence>MLAVQIIRFPPKYIFVIGIMI</sequence>